<evidence type="ECO:0000256" key="1">
    <source>
        <dbReference type="SAM" id="Phobius"/>
    </source>
</evidence>
<dbReference type="SUPFAM" id="SSF49329">
    <property type="entry name" value="Cu,Zn superoxide dismutase-like"/>
    <property type="match status" value="1"/>
</dbReference>
<evidence type="ECO:0000313" key="4">
    <source>
        <dbReference type="Proteomes" id="UP001590951"/>
    </source>
</evidence>
<feature type="signal peptide" evidence="2">
    <location>
        <begin position="1"/>
        <end position="18"/>
    </location>
</feature>
<comment type="caution">
    <text evidence="3">The sequence shown here is derived from an EMBL/GenBank/DDBJ whole genome shotgun (WGS) entry which is preliminary data.</text>
</comment>
<keyword evidence="1" id="KW-0812">Transmembrane</keyword>
<dbReference type="Gene3D" id="2.60.40.200">
    <property type="entry name" value="Superoxide dismutase, copper/zinc binding domain"/>
    <property type="match status" value="1"/>
</dbReference>
<dbReference type="InterPro" id="IPR053257">
    <property type="entry name" value="Cu-only_SOD"/>
</dbReference>
<reference evidence="3 4" key="1">
    <citation type="submission" date="2024-09" db="EMBL/GenBank/DDBJ databases">
        <title>Rethinking Asexuality: The Enigmatic Case of Functional Sexual Genes in Lepraria (Stereocaulaceae).</title>
        <authorList>
            <person name="Doellman M."/>
            <person name="Sun Y."/>
            <person name="Barcenas-Pena A."/>
            <person name="Lumbsch H.T."/>
            <person name="Grewe F."/>
        </authorList>
    </citation>
    <scope>NUCLEOTIDE SEQUENCE [LARGE SCALE GENOMIC DNA]</scope>
    <source>
        <strain evidence="3 4">Grewe 0041</strain>
    </source>
</reference>
<accession>A0ABR4BQ99</accession>
<evidence type="ECO:0000313" key="3">
    <source>
        <dbReference type="EMBL" id="KAL2059642.1"/>
    </source>
</evidence>
<sequence length="274" mass="27979">MCLLITYTLVHVIRCVVGAVAGPQIPQFTMHSAIALVALSGLAFVNAQAPGAILIEGSPVYDGPVIPGITGKLGNAAVTTNNPLGVSYTATLPESPTTGVRGFVKATTNSNGSGVAIQVSLSGFPDASLGPFLYHIHDQPVPADGNCTATLGHLDPFIRGEIPPCDPTQPETCQVGDLTGKHGNITVDVFNAAYVDLYVSTEFGLGSFLGNRSINIHTSNTTRLTCANFVLSSGSPGNFTTSPTSPTPAVFTGAGATTFVSTGAIAAGLVAFFL</sequence>
<protein>
    <recommendedName>
        <fullName evidence="5">Superoxide dismutase</fullName>
    </recommendedName>
</protein>
<dbReference type="EMBL" id="JBHFEH010000001">
    <property type="protein sequence ID" value="KAL2059642.1"/>
    <property type="molecule type" value="Genomic_DNA"/>
</dbReference>
<evidence type="ECO:0008006" key="5">
    <source>
        <dbReference type="Google" id="ProtNLM"/>
    </source>
</evidence>
<keyword evidence="1" id="KW-1133">Transmembrane helix</keyword>
<feature type="transmembrane region" description="Helical" evidence="1">
    <location>
        <begin position="249"/>
        <end position="273"/>
    </location>
</feature>
<keyword evidence="1" id="KW-0472">Membrane</keyword>
<evidence type="ECO:0000256" key="2">
    <source>
        <dbReference type="SAM" id="SignalP"/>
    </source>
</evidence>
<keyword evidence="2" id="KW-0732">Signal</keyword>
<name>A0ABR4BQ99_9LECA</name>
<dbReference type="PANTHER" id="PTHR20910">
    <property type="entry name" value="AGAP001623-PA"/>
    <property type="match status" value="1"/>
</dbReference>
<gene>
    <name evidence="3" type="ORF">ABVK25_000935</name>
</gene>
<organism evidence="3 4">
    <name type="scientific">Lepraria finkii</name>
    <dbReference type="NCBI Taxonomy" id="1340010"/>
    <lineage>
        <taxon>Eukaryota</taxon>
        <taxon>Fungi</taxon>
        <taxon>Dikarya</taxon>
        <taxon>Ascomycota</taxon>
        <taxon>Pezizomycotina</taxon>
        <taxon>Lecanoromycetes</taxon>
        <taxon>OSLEUM clade</taxon>
        <taxon>Lecanoromycetidae</taxon>
        <taxon>Lecanorales</taxon>
        <taxon>Lecanorineae</taxon>
        <taxon>Stereocaulaceae</taxon>
        <taxon>Lepraria</taxon>
    </lineage>
</organism>
<dbReference type="InterPro" id="IPR036423">
    <property type="entry name" value="SOD-like_Cu/Zn_dom_sf"/>
</dbReference>
<proteinExistence type="predicted"/>
<feature type="chain" id="PRO_5046421319" description="Superoxide dismutase" evidence="2">
    <location>
        <begin position="19"/>
        <end position="274"/>
    </location>
</feature>
<dbReference type="Proteomes" id="UP001590951">
    <property type="component" value="Unassembled WGS sequence"/>
</dbReference>
<keyword evidence="4" id="KW-1185">Reference proteome</keyword>
<dbReference type="PANTHER" id="PTHR20910:SF1">
    <property type="entry name" value="SUPEROXIDE DISMUTASE COPPER_ZINC BINDING DOMAIN-CONTAINING PROTEIN"/>
    <property type="match status" value="1"/>
</dbReference>